<dbReference type="SMART" id="SM00849">
    <property type="entry name" value="Lactamase_B"/>
    <property type="match status" value="1"/>
</dbReference>
<gene>
    <name evidence="4" type="ORF">ACFQ5J_04840</name>
</gene>
<accession>A0ABW4E3U3</accession>
<dbReference type="Gene3D" id="3.60.15.10">
    <property type="entry name" value="Ribonuclease Z/Hydroxyacylglutathione hydrolase-like"/>
    <property type="match status" value="1"/>
</dbReference>
<organism evidence="4 5">
    <name type="scientific">Lacticaseibacillus baoqingensis</name>
    <dbReference type="NCBI Taxonomy" id="2486013"/>
    <lineage>
        <taxon>Bacteria</taxon>
        <taxon>Bacillati</taxon>
        <taxon>Bacillota</taxon>
        <taxon>Bacilli</taxon>
        <taxon>Lactobacillales</taxon>
        <taxon>Lactobacillaceae</taxon>
        <taxon>Lacticaseibacillus</taxon>
    </lineage>
</organism>
<dbReference type="SUPFAM" id="SSF56281">
    <property type="entry name" value="Metallo-hydrolase/oxidoreductase"/>
    <property type="match status" value="1"/>
</dbReference>
<protein>
    <submittedName>
        <fullName evidence="4">MBL fold metallo-hydrolase</fullName>
    </submittedName>
</protein>
<evidence type="ECO:0000313" key="4">
    <source>
        <dbReference type="EMBL" id="MFD1484550.1"/>
    </source>
</evidence>
<dbReference type="Proteomes" id="UP001597252">
    <property type="component" value="Unassembled WGS sequence"/>
</dbReference>
<proteinExistence type="predicted"/>
<keyword evidence="1" id="KW-0269">Exonuclease</keyword>
<dbReference type="Gene3D" id="3.40.50.10710">
    <property type="entry name" value="Metallo-hydrolase/oxidoreductase"/>
    <property type="match status" value="1"/>
</dbReference>
<dbReference type="RefSeq" id="WP_125751096.1">
    <property type="nucleotide sequence ID" value="NZ_JBHTON010000014.1"/>
</dbReference>
<keyword evidence="1" id="KW-0378">Hydrolase</keyword>
<keyword evidence="2" id="KW-0694">RNA-binding</keyword>
<comment type="caution">
    <text evidence="4">The sequence shown here is derived from an EMBL/GenBank/DDBJ whole genome shotgun (WGS) entry which is preliminary data.</text>
</comment>
<dbReference type="InterPro" id="IPR042173">
    <property type="entry name" value="RNase_J_2"/>
</dbReference>
<evidence type="ECO:0000256" key="1">
    <source>
        <dbReference type="ARBA" id="ARBA00022839"/>
    </source>
</evidence>
<evidence type="ECO:0000256" key="2">
    <source>
        <dbReference type="ARBA" id="ARBA00022884"/>
    </source>
</evidence>
<evidence type="ECO:0000313" key="5">
    <source>
        <dbReference type="Proteomes" id="UP001597252"/>
    </source>
</evidence>
<reference evidence="5" key="1">
    <citation type="journal article" date="2019" name="Int. J. Syst. Evol. Microbiol.">
        <title>The Global Catalogue of Microorganisms (GCM) 10K type strain sequencing project: providing services to taxonomists for standard genome sequencing and annotation.</title>
        <authorList>
            <consortium name="The Broad Institute Genomics Platform"/>
            <consortium name="The Broad Institute Genome Sequencing Center for Infectious Disease"/>
            <person name="Wu L."/>
            <person name="Ma J."/>
        </authorList>
    </citation>
    <scope>NUCLEOTIDE SEQUENCE [LARGE SCALE GENOMIC DNA]</scope>
    <source>
        <strain evidence="5">CCM 8903</strain>
    </source>
</reference>
<dbReference type="InterPro" id="IPR036866">
    <property type="entry name" value="RibonucZ/Hydroxyglut_hydro"/>
</dbReference>
<keyword evidence="5" id="KW-1185">Reference proteome</keyword>
<name>A0ABW4E3U3_9LACO</name>
<evidence type="ECO:0000259" key="3">
    <source>
        <dbReference type="SMART" id="SM00849"/>
    </source>
</evidence>
<sequence length="399" mass="42483">MTSVRFLNGLNTLGGNIVEIATATSRVITDFGLATTAPAAGGSAANPLPNLPELFADTADAFTDEAIVITHWHHGHMDALRYLQKAVPIYLSPASMRLYAALVALGQQKPLANVHPLPLTIPLAIGDLSVTGFASDHDEPGAMAVLIDDGDHAYLTSGDVRLNDAHQTAVAKWCQAVKKRHVKMLFLDCTAFANEMPPAGAAPTLLNEADLQAAIADCLAASSQLVAVDCDQRNWQRLAALQTTAHRHHRQVAWPPATAQLLAQVAHITPDGPIRLAQLRAQPNRYVVATTPATVGALADLPVDLYCHVTTETAAVFPPLCAKLQPLVRTFAVASHATAPDVIRLCQMVAPDIVVPWHCLAPDRAAAALDAHTKAAVLLPEKELYYTVDAEENGDEPGM</sequence>
<dbReference type="InterPro" id="IPR001279">
    <property type="entry name" value="Metallo-B-lactamas"/>
</dbReference>
<dbReference type="EMBL" id="JBHTON010000014">
    <property type="protein sequence ID" value="MFD1484550.1"/>
    <property type="molecule type" value="Genomic_DNA"/>
</dbReference>
<feature type="domain" description="Metallo-beta-lactamase" evidence="3">
    <location>
        <begin position="14"/>
        <end position="196"/>
    </location>
</feature>
<keyword evidence="1" id="KW-0540">Nuclease</keyword>